<proteinExistence type="predicted"/>
<keyword evidence="1" id="KW-0862">Zinc</keyword>
<dbReference type="OrthoDB" id="515401at2759"/>
<dbReference type="EMBL" id="CAJVPY010035588">
    <property type="protein sequence ID" value="CAG8801204.1"/>
    <property type="molecule type" value="Genomic_DNA"/>
</dbReference>
<dbReference type="CDD" id="cd00202">
    <property type="entry name" value="ZnF_GATA"/>
    <property type="match status" value="1"/>
</dbReference>
<feature type="domain" description="GATA-type" evidence="3">
    <location>
        <begin position="82"/>
        <end position="109"/>
    </location>
</feature>
<feature type="compositionally biased region" description="Polar residues" evidence="2">
    <location>
        <begin position="14"/>
        <end position="25"/>
    </location>
</feature>
<keyword evidence="5" id="KW-1185">Reference proteome</keyword>
<keyword evidence="1" id="KW-0863">Zinc-finger</keyword>
<feature type="compositionally biased region" description="Low complexity" evidence="2">
    <location>
        <begin position="137"/>
        <end position="151"/>
    </location>
</feature>
<feature type="non-terminal residue" evidence="4">
    <location>
        <position position="151"/>
    </location>
</feature>
<dbReference type="GO" id="GO:0006355">
    <property type="term" value="P:regulation of DNA-templated transcription"/>
    <property type="evidence" value="ECO:0007669"/>
    <property type="project" value="InterPro"/>
</dbReference>
<dbReference type="InterPro" id="IPR013088">
    <property type="entry name" value="Znf_NHR/GATA"/>
</dbReference>
<feature type="region of interest" description="Disordered" evidence="2">
    <location>
        <begin position="48"/>
        <end position="80"/>
    </location>
</feature>
<dbReference type="AlphaFoldDB" id="A0A9N9P8S7"/>
<dbReference type="Gene3D" id="3.30.50.10">
    <property type="entry name" value="Erythroid Transcription Factor GATA-1, subunit A"/>
    <property type="match status" value="1"/>
</dbReference>
<gene>
    <name evidence="4" type="ORF">DERYTH_LOCUS23411</name>
</gene>
<keyword evidence="1" id="KW-0479">Metal-binding</keyword>
<evidence type="ECO:0000256" key="2">
    <source>
        <dbReference type="SAM" id="MobiDB-lite"/>
    </source>
</evidence>
<evidence type="ECO:0000313" key="5">
    <source>
        <dbReference type="Proteomes" id="UP000789405"/>
    </source>
</evidence>
<dbReference type="SMART" id="SM00401">
    <property type="entry name" value="ZnF_GATA"/>
    <property type="match status" value="1"/>
</dbReference>
<dbReference type="Proteomes" id="UP000789405">
    <property type="component" value="Unassembled WGS sequence"/>
</dbReference>
<dbReference type="InterPro" id="IPR000679">
    <property type="entry name" value="Znf_GATA"/>
</dbReference>
<evidence type="ECO:0000256" key="1">
    <source>
        <dbReference type="PROSITE-ProRule" id="PRU00094"/>
    </source>
</evidence>
<feature type="region of interest" description="Disordered" evidence="2">
    <location>
        <begin position="1"/>
        <end position="36"/>
    </location>
</feature>
<feature type="non-terminal residue" evidence="4">
    <location>
        <position position="1"/>
    </location>
</feature>
<dbReference type="SUPFAM" id="SSF57716">
    <property type="entry name" value="Glucocorticoid receptor-like (DNA-binding domain)"/>
    <property type="match status" value="1"/>
</dbReference>
<dbReference type="Pfam" id="PF00320">
    <property type="entry name" value="GATA"/>
    <property type="match status" value="1"/>
</dbReference>
<dbReference type="PROSITE" id="PS50114">
    <property type="entry name" value="GATA_ZN_FINGER_2"/>
    <property type="match status" value="1"/>
</dbReference>
<comment type="caution">
    <text evidence="4">The sequence shown here is derived from an EMBL/GenBank/DDBJ whole genome shotgun (WGS) entry which is preliminary data.</text>
</comment>
<organism evidence="4 5">
    <name type="scientific">Dentiscutata erythropus</name>
    <dbReference type="NCBI Taxonomy" id="1348616"/>
    <lineage>
        <taxon>Eukaryota</taxon>
        <taxon>Fungi</taxon>
        <taxon>Fungi incertae sedis</taxon>
        <taxon>Mucoromycota</taxon>
        <taxon>Glomeromycotina</taxon>
        <taxon>Glomeromycetes</taxon>
        <taxon>Diversisporales</taxon>
        <taxon>Gigasporaceae</taxon>
        <taxon>Dentiscutata</taxon>
    </lineage>
</organism>
<protein>
    <submittedName>
        <fullName evidence="4">11675_t:CDS:1</fullName>
    </submittedName>
</protein>
<feature type="region of interest" description="Disordered" evidence="2">
    <location>
        <begin position="119"/>
        <end position="151"/>
    </location>
</feature>
<sequence length="151" mass="16249">TSSRRNSADSSASTETMSSQTSPISNTPPTPKEYESNLSALQSAVSALVSAQTGRTQSIDSGSRATNHRESKRVGSKPPRQLQCFNCGIKNTPLWRRTPDRMHSLCNACEYSDISSDHPMGLESNGEEATLEATIQSETSTFTPSTPSYSA</sequence>
<feature type="compositionally biased region" description="Low complexity" evidence="2">
    <location>
        <begin position="1"/>
        <end position="13"/>
    </location>
</feature>
<dbReference type="GO" id="GO:0043565">
    <property type="term" value="F:sequence-specific DNA binding"/>
    <property type="evidence" value="ECO:0007669"/>
    <property type="project" value="InterPro"/>
</dbReference>
<name>A0A9N9P8S7_9GLOM</name>
<reference evidence="4" key="1">
    <citation type="submission" date="2021-06" db="EMBL/GenBank/DDBJ databases">
        <authorList>
            <person name="Kallberg Y."/>
            <person name="Tangrot J."/>
            <person name="Rosling A."/>
        </authorList>
    </citation>
    <scope>NUCLEOTIDE SEQUENCE</scope>
    <source>
        <strain evidence="4">MA453B</strain>
    </source>
</reference>
<feature type="compositionally biased region" description="Polar residues" evidence="2">
    <location>
        <begin position="53"/>
        <end position="65"/>
    </location>
</feature>
<accession>A0A9N9P8S7</accession>
<dbReference type="GO" id="GO:0008270">
    <property type="term" value="F:zinc ion binding"/>
    <property type="evidence" value="ECO:0007669"/>
    <property type="project" value="UniProtKB-KW"/>
</dbReference>
<evidence type="ECO:0000259" key="3">
    <source>
        <dbReference type="PROSITE" id="PS50114"/>
    </source>
</evidence>
<evidence type="ECO:0000313" key="4">
    <source>
        <dbReference type="EMBL" id="CAG8801204.1"/>
    </source>
</evidence>